<accession>G0RZJ1</accession>
<proteinExistence type="predicted"/>
<organism evidence="2">
    <name type="scientific">Chaetomium thermophilum (strain DSM 1495 / CBS 144.50 / IMI 039719)</name>
    <name type="common">Thermochaetoides thermophila</name>
    <dbReference type="NCBI Taxonomy" id="759272"/>
    <lineage>
        <taxon>Eukaryota</taxon>
        <taxon>Fungi</taxon>
        <taxon>Dikarya</taxon>
        <taxon>Ascomycota</taxon>
        <taxon>Pezizomycotina</taxon>
        <taxon>Sordariomycetes</taxon>
        <taxon>Sordariomycetidae</taxon>
        <taxon>Sordariales</taxon>
        <taxon>Chaetomiaceae</taxon>
        <taxon>Thermochaetoides</taxon>
    </lineage>
</organism>
<dbReference type="OrthoDB" id="194358at2759"/>
<reference evidence="1 2" key="1">
    <citation type="journal article" date="2011" name="Cell">
        <title>Insight into structure and assembly of the nuclear pore complex by utilizing the genome of a eukaryotic thermophile.</title>
        <authorList>
            <person name="Amlacher S."/>
            <person name="Sarges P."/>
            <person name="Flemming D."/>
            <person name="van Noort V."/>
            <person name="Kunze R."/>
            <person name="Devos D.P."/>
            <person name="Arumugam M."/>
            <person name="Bork P."/>
            <person name="Hurt E."/>
        </authorList>
    </citation>
    <scope>NUCLEOTIDE SEQUENCE [LARGE SCALE GENOMIC DNA]</scope>
    <source>
        <strain evidence="2">DSM 1495 / CBS 144.50 / IMI 039719</strain>
    </source>
</reference>
<evidence type="ECO:0000313" key="1">
    <source>
        <dbReference type="EMBL" id="EGS23619.1"/>
    </source>
</evidence>
<protein>
    <submittedName>
        <fullName evidence="1">Uncharacterized protein</fullName>
    </submittedName>
</protein>
<sequence length="512" mass="56236">MLSKSYRRKRPRNRAGMRERLDYLRSIRTQDFLHSTGLEDRGPVVPNPKPEVVKRCSILLKPNPCRRKTMASSSLSPIQVDDTTVLRAYDDELLSPTSNHCPNTAHGSECTLSPESLDSGFFPSSAGNSSEDTDADAMTDKPFPRGLFRDPWSSFPISPWSESARLEHVRDRHRERIELLREHCPSRSSSFLSDVASLIDGLSLRSSVSLSRTGSRCLSIVVSSEDEDFPEQQQAAQTQTPSTSALLSSSITASAWSANTSTWHPAPTSLSFPAPNTASPAAITSSFSEPSPSSDFLSSFPTDSPTLANRELLLTCCRHTCSCIHRRITALLNHPSPVQDQTPFTCTPNEASFLDRLGNTTLHVAARWGAPLPVLLRIASLSRIPASAANHSGETFLHVLDPSGLGRSELRQLVGWLSVEGKLGVEDFARADHRGRTFVERLLERSGETFGLESLEAVLRALPGPARVAIVRGLVTREGFGRAVAERLELEYRTAEWVAAYGEYLIGRYGIL</sequence>
<dbReference type="AlphaFoldDB" id="G0RZJ1"/>
<name>G0RZJ1_CHATD</name>
<dbReference type="KEGG" id="cthr:CTHT_0003140"/>
<dbReference type="RefSeq" id="XP_006690861.1">
    <property type="nucleotide sequence ID" value="XM_006690798.1"/>
</dbReference>
<dbReference type="GeneID" id="18254352"/>
<gene>
    <name evidence="1" type="ORF">CTHT_0003140</name>
</gene>
<dbReference type="HOGENOM" id="CLU_532083_0_0_1"/>
<dbReference type="Proteomes" id="UP000008066">
    <property type="component" value="Unassembled WGS sequence"/>
</dbReference>
<keyword evidence="2" id="KW-1185">Reference proteome</keyword>
<evidence type="ECO:0000313" key="2">
    <source>
        <dbReference type="Proteomes" id="UP000008066"/>
    </source>
</evidence>
<dbReference type="EMBL" id="GL988032">
    <property type="protein sequence ID" value="EGS23619.1"/>
    <property type="molecule type" value="Genomic_DNA"/>
</dbReference>